<gene>
    <name evidence="5" type="ORF">M422DRAFT_783924</name>
</gene>
<dbReference type="InterPro" id="IPR007527">
    <property type="entry name" value="Znf_SWIM"/>
</dbReference>
<evidence type="ECO:0000259" key="4">
    <source>
        <dbReference type="PROSITE" id="PS50966"/>
    </source>
</evidence>
<feature type="transmembrane region" description="Helical" evidence="3">
    <location>
        <begin position="76"/>
        <end position="102"/>
    </location>
</feature>
<accession>A0A0C9U897</accession>
<name>A0A0C9U897_SPHS4</name>
<keyword evidence="3" id="KW-0472">Membrane</keyword>
<dbReference type="Pfam" id="PF10551">
    <property type="entry name" value="MULE"/>
    <property type="match status" value="1"/>
</dbReference>
<dbReference type="HOGENOM" id="CLU_266385_0_0_1"/>
<organism evidence="5 6">
    <name type="scientific">Sphaerobolus stellatus (strain SS14)</name>
    <dbReference type="NCBI Taxonomy" id="990650"/>
    <lineage>
        <taxon>Eukaryota</taxon>
        <taxon>Fungi</taxon>
        <taxon>Dikarya</taxon>
        <taxon>Basidiomycota</taxon>
        <taxon>Agaricomycotina</taxon>
        <taxon>Agaricomycetes</taxon>
        <taxon>Phallomycetidae</taxon>
        <taxon>Geastrales</taxon>
        <taxon>Sphaerobolaceae</taxon>
        <taxon>Sphaerobolus</taxon>
    </lineage>
</organism>
<dbReference type="InterPro" id="IPR018289">
    <property type="entry name" value="MULE_transposase_dom"/>
</dbReference>
<keyword evidence="1" id="KW-0862">Zinc</keyword>
<evidence type="ECO:0000313" key="5">
    <source>
        <dbReference type="EMBL" id="KIJ30649.1"/>
    </source>
</evidence>
<keyword evidence="3" id="KW-1133">Transmembrane helix</keyword>
<keyword evidence="6" id="KW-1185">Reference proteome</keyword>
<dbReference type="Proteomes" id="UP000054279">
    <property type="component" value="Unassembled WGS sequence"/>
</dbReference>
<dbReference type="OrthoDB" id="2437251at2759"/>
<feature type="domain" description="SWIM-type" evidence="4">
    <location>
        <begin position="957"/>
        <end position="990"/>
    </location>
</feature>
<reference evidence="5 6" key="1">
    <citation type="submission" date="2014-06" db="EMBL/GenBank/DDBJ databases">
        <title>Evolutionary Origins and Diversification of the Mycorrhizal Mutualists.</title>
        <authorList>
            <consortium name="DOE Joint Genome Institute"/>
            <consortium name="Mycorrhizal Genomics Consortium"/>
            <person name="Kohler A."/>
            <person name="Kuo A."/>
            <person name="Nagy L.G."/>
            <person name="Floudas D."/>
            <person name="Copeland A."/>
            <person name="Barry K.W."/>
            <person name="Cichocki N."/>
            <person name="Veneault-Fourrey C."/>
            <person name="LaButti K."/>
            <person name="Lindquist E.A."/>
            <person name="Lipzen A."/>
            <person name="Lundell T."/>
            <person name="Morin E."/>
            <person name="Murat C."/>
            <person name="Riley R."/>
            <person name="Ohm R."/>
            <person name="Sun H."/>
            <person name="Tunlid A."/>
            <person name="Henrissat B."/>
            <person name="Grigoriev I.V."/>
            <person name="Hibbett D.S."/>
            <person name="Martin F."/>
        </authorList>
    </citation>
    <scope>NUCLEOTIDE SEQUENCE [LARGE SCALE GENOMIC DNA]</scope>
    <source>
        <strain evidence="5 6">SS14</strain>
    </source>
</reference>
<protein>
    <recommendedName>
        <fullName evidence="4">SWIM-type domain-containing protein</fullName>
    </recommendedName>
</protein>
<keyword evidence="1" id="KW-0863">Zinc-finger</keyword>
<evidence type="ECO:0000313" key="6">
    <source>
        <dbReference type="Proteomes" id="UP000054279"/>
    </source>
</evidence>
<evidence type="ECO:0000256" key="1">
    <source>
        <dbReference type="PROSITE-ProRule" id="PRU00325"/>
    </source>
</evidence>
<evidence type="ECO:0000256" key="2">
    <source>
        <dbReference type="SAM" id="MobiDB-lite"/>
    </source>
</evidence>
<dbReference type="GO" id="GO:0008270">
    <property type="term" value="F:zinc ion binding"/>
    <property type="evidence" value="ECO:0007669"/>
    <property type="project" value="UniProtKB-KW"/>
</dbReference>
<dbReference type="AlphaFoldDB" id="A0A0C9U897"/>
<evidence type="ECO:0000256" key="3">
    <source>
        <dbReference type="SAM" id="Phobius"/>
    </source>
</evidence>
<feature type="region of interest" description="Disordered" evidence="2">
    <location>
        <begin position="1163"/>
        <end position="1187"/>
    </location>
</feature>
<keyword evidence="1" id="KW-0479">Metal-binding</keyword>
<dbReference type="EMBL" id="KN837257">
    <property type="protein sequence ID" value="KIJ30649.1"/>
    <property type="molecule type" value="Genomic_DNA"/>
</dbReference>
<dbReference type="PROSITE" id="PS50966">
    <property type="entry name" value="ZF_SWIM"/>
    <property type="match status" value="1"/>
</dbReference>
<feature type="compositionally biased region" description="Acidic residues" evidence="2">
    <location>
        <begin position="1170"/>
        <end position="1187"/>
    </location>
</feature>
<sequence length="1244" mass="141169">MDRSNACRRPEHLRRLIAIRQRNNRTKLQNQNNCTQKTPLVVGRCPPFNELKVAVLFLASFALLSIQEFIPTSSLIWGYGALFLVYFAVRVIMIGGSYPGFLPVINKTATSRKEKAKSRKTDIFSIFIMGVQPQSVTMNVNPSTKILDILIKLRKRHLIADLTRVKYSLGYPQYQKSALSPEFTLQDIGAGALSTLHLRALVLGGGHDEPDTGTSQEAGEASSVAPPALYKCNRCAKTLAPECFPRKPSIVLTKRCYACTANETAKRVDRIKAAGVDVADKENINPSQAEKAHSCKIAFTRSLGKELPPTVSLRHCIDLIEGTRDAAFELETFVVLSEAEQADLPASSREKANYVRNIIWKASGYRFNSEKATASRGRDSKNTVTYAFSCAQLEGAQTNNPLNPDPKLRRARMKMDRYPCQGKLLITLNPSVEDAFRVQIKHHLPHPHYVDIGLTDTMKGIIEDMKDSSASLIWSRLVREFPDNEVTQSQVHFHWSCINKDAWRLDPDQIVSAMNVLKQANPEEIEIIPMHEEEGISAFSFGLKDVIESFGSEINEIAMDSTWKTNAAGYELYAVVAEAGGRALPLAFTFVTTVGGGRVGAKDRTLQDVLRWIKAKCPNIKFTLSDKDQSEINAFSTVFDKAKHQLCYWHAIRYLEERLGEDRPPASYDGRKAHSHFNFIDPTWVPGITNGNVEPGLSDFTEDSIVEDACNITTIPSPSAQYCRPPVFVLTQGDKHYPVWPAPPKTTAKDLPQFCPKEFRCHVIEKFRRHLHQHPEIPMPDEAGTHLTADEIYTGAVCDMYQYCYDHDLSQVWAYLWNRWYTPMQWKLWARAANAEIPRIKTTMIVESLWKNIKHRELAQFSRPRLDLVTHVVITNLLPRIKQTLADVLDHRCQGRAKPLAEWQADFKADWVFHSKCDEQRHIERELKWRKTPINTKNRAERLAQLEAEAEREVGTYKTDIERWTCSCPAYLISRFLLCKHLVREANEHLGGSPVMDLRFFHQIHRNHLPPFYRIPGIHSIPTSVSSEPIIAQELDIHGTHEWTIPPRPLPVESQTLELESMGDMEDMETDHRYVRSSSPCFGDLLDEAPFDNGFDSGDEGERVYYTAAEKQSLKRAFDAMMEVTDEPCGLHPKQARVFDRIFKKREIDQDLLRRRENLAIEAQANKDGDESDSESVTSELDEEDLTEITGDMIPRGTDFVFEQDVDLVSLSLFDVLSEKELVTIRPLTKGTVTEKPTQPQPKK</sequence>
<proteinExistence type="predicted"/>
<keyword evidence="3" id="KW-0812">Transmembrane</keyword>